<evidence type="ECO:0000313" key="2">
    <source>
        <dbReference type="EMBL" id="GMI15788.1"/>
    </source>
</evidence>
<protein>
    <submittedName>
        <fullName evidence="2">Uncharacterized protein</fullName>
    </submittedName>
</protein>
<comment type="caution">
    <text evidence="2">The sequence shown here is derived from an EMBL/GenBank/DDBJ whole genome shotgun (WGS) entry which is preliminary data.</text>
</comment>
<dbReference type="EMBL" id="BRXW01000237">
    <property type="protein sequence ID" value="GMI15788.1"/>
    <property type="molecule type" value="Genomic_DNA"/>
</dbReference>
<evidence type="ECO:0000313" key="3">
    <source>
        <dbReference type="Proteomes" id="UP001165122"/>
    </source>
</evidence>
<evidence type="ECO:0000256" key="1">
    <source>
        <dbReference type="SAM" id="MobiDB-lite"/>
    </source>
</evidence>
<gene>
    <name evidence="2" type="ORF">TrLO_g10300</name>
</gene>
<keyword evidence="3" id="KW-1185">Reference proteome</keyword>
<feature type="region of interest" description="Disordered" evidence="1">
    <location>
        <begin position="1"/>
        <end position="51"/>
    </location>
</feature>
<sequence>MPSRTKSTVLSTRRTHNSNISPPLSPSRFPTSCQAIPQSASADPQPYGGAYGNNNYNYPVTVAQPGENVTVDRFLPNPGMPNGASVCAWYNDEPFAAVVLRYSRAHGKHGVKFGDGARCFMPVDTDTAKELRGGTKQRAGS</sequence>
<feature type="compositionally biased region" description="Polar residues" evidence="1">
    <location>
        <begin position="1"/>
        <end position="42"/>
    </location>
</feature>
<name>A0A9W7FPQ4_9STRA</name>
<dbReference type="AlphaFoldDB" id="A0A9W7FPQ4"/>
<accession>A0A9W7FPQ4</accession>
<organism evidence="2 3">
    <name type="scientific">Triparma laevis f. longispina</name>
    <dbReference type="NCBI Taxonomy" id="1714387"/>
    <lineage>
        <taxon>Eukaryota</taxon>
        <taxon>Sar</taxon>
        <taxon>Stramenopiles</taxon>
        <taxon>Ochrophyta</taxon>
        <taxon>Bolidophyceae</taxon>
        <taxon>Parmales</taxon>
        <taxon>Triparmaceae</taxon>
        <taxon>Triparma</taxon>
    </lineage>
</organism>
<dbReference type="Proteomes" id="UP001165122">
    <property type="component" value="Unassembled WGS sequence"/>
</dbReference>
<proteinExistence type="predicted"/>
<reference evidence="3" key="1">
    <citation type="journal article" date="2023" name="Commun. Biol.">
        <title>Genome analysis of Parmales, the sister group of diatoms, reveals the evolutionary specialization of diatoms from phago-mixotrophs to photoautotrophs.</title>
        <authorList>
            <person name="Ban H."/>
            <person name="Sato S."/>
            <person name="Yoshikawa S."/>
            <person name="Yamada K."/>
            <person name="Nakamura Y."/>
            <person name="Ichinomiya M."/>
            <person name="Sato N."/>
            <person name="Blanc-Mathieu R."/>
            <person name="Endo H."/>
            <person name="Kuwata A."/>
            <person name="Ogata H."/>
        </authorList>
    </citation>
    <scope>NUCLEOTIDE SEQUENCE [LARGE SCALE GENOMIC DNA]</scope>
    <source>
        <strain evidence="3">NIES 3700</strain>
    </source>
</reference>